<evidence type="ECO:0000259" key="4">
    <source>
        <dbReference type="SMART" id="SM00470"/>
    </source>
</evidence>
<dbReference type="NCBIfam" id="TIGR00180">
    <property type="entry name" value="parB_part"/>
    <property type="match status" value="1"/>
</dbReference>
<dbReference type="SUPFAM" id="SSF109709">
    <property type="entry name" value="KorB DNA-binding domain-like"/>
    <property type="match status" value="1"/>
</dbReference>
<dbReference type="FunFam" id="1.10.10.2830:FF:000001">
    <property type="entry name" value="Chromosome partitioning protein ParB"/>
    <property type="match status" value="1"/>
</dbReference>
<dbReference type="SUPFAM" id="SSF110849">
    <property type="entry name" value="ParB/Sulfiredoxin"/>
    <property type="match status" value="1"/>
</dbReference>
<comment type="caution">
    <text evidence="5">The sequence shown here is derived from an EMBL/GenBank/DDBJ whole genome shotgun (WGS) entry which is preliminary data.</text>
</comment>
<dbReference type="EMBL" id="PFUO01000169">
    <property type="protein sequence ID" value="PJB15468.1"/>
    <property type="molecule type" value="Genomic_DNA"/>
</dbReference>
<evidence type="ECO:0000313" key="6">
    <source>
        <dbReference type="Proteomes" id="UP000230611"/>
    </source>
</evidence>
<dbReference type="SMART" id="SM00470">
    <property type="entry name" value="ParB"/>
    <property type="match status" value="1"/>
</dbReference>
<evidence type="ECO:0000256" key="1">
    <source>
        <dbReference type="ARBA" id="ARBA00006295"/>
    </source>
</evidence>
<dbReference type="Pfam" id="PF02195">
    <property type="entry name" value="ParB_N"/>
    <property type="match status" value="1"/>
</dbReference>
<dbReference type="InterPro" id="IPR003115">
    <property type="entry name" value="ParB_N"/>
</dbReference>
<accession>A0A2M8ACX4</accession>
<dbReference type="PANTHER" id="PTHR33375">
    <property type="entry name" value="CHROMOSOME-PARTITIONING PROTEIN PARB-RELATED"/>
    <property type="match status" value="1"/>
</dbReference>
<dbReference type="PANTHER" id="PTHR33375:SF1">
    <property type="entry name" value="CHROMOSOME-PARTITIONING PROTEIN PARB-RELATED"/>
    <property type="match status" value="1"/>
</dbReference>
<dbReference type="InterPro" id="IPR004437">
    <property type="entry name" value="ParB/RepB/Spo0J"/>
</dbReference>
<dbReference type="GO" id="GO:0005694">
    <property type="term" value="C:chromosome"/>
    <property type="evidence" value="ECO:0007669"/>
    <property type="project" value="TreeGrafter"/>
</dbReference>
<dbReference type="InterPro" id="IPR041468">
    <property type="entry name" value="HTH_ParB/Spo0J"/>
</dbReference>
<feature type="domain" description="ParB-like N-terminal" evidence="4">
    <location>
        <begin position="41"/>
        <end position="131"/>
    </location>
</feature>
<keyword evidence="3" id="KW-0238">DNA-binding</keyword>
<name>A0A2M8ACX4_9BACT</name>
<dbReference type="CDD" id="cd16393">
    <property type="entry name" value="SPO0J_N"/>
    <property type="match status" value="1"/>
</dbReference>
<reference evidence="6" key="1">
    <citation type="submission" date="2017-09" db="EMBL/GenBank/DDBJ databases">
        <title>Depth-based differentiation of microbial function through sediment-hosted aquifers and enrichment of novel symbionts in the deep terrestrial subsurface.</title>
        <authorList>
            <person name="Probst A.J."/>
            <person name="Ladd B."/>
            <person name="Jarett J.K."/>
            <person name="Geller-Mcgrath D.E."/>
            <person name="Sieber C.M.K."/>
            <person name="Emerson J.B."/>
            <person name="Anantharaman K."/>
            <person name="Thomas B.C."/>
            <person name="Malmstrom R."/>
            <person name="Stieglmeier M."/>
            <person name="Klingl A."/>
            <person name="Woyke T."/>
            <person name="Ryan C.M."/>
            <person name="Banfield J.F."/>
        </authorList>
    </citation>
    <scope>NUCLEOTIDE SEQUENCE [LARGE SCALE GENOMIC DNA]</scope>
</reference>
<dbReference type="Gene3D" id="3.90.1530.30">
    <property type="match status" value="1"/>
</dbReference>
<comment type="similarity">
    <text evidence="1">Belongs to the ParB family.</text>
</comment>
<dbReference type="GO" id="GO:0045881">
    <property type="term" value="P:positive regulation of sporulation resulting in formation of a cellular spore"/>
    <property type="evidence" value="ECO:0007669"/>
    <property type="project" value="TreeGrafter"/>
</dbReference>
<dbReference type="FunFam" id="3.90.1530.30:FF:000001">
    <property type="entry name" value="Chromosome partitioning protein ParB"/>
    <property type="match status" value="1"/>
</dbReference>
<evidence type="ECO:0000313" key="5">
    <source>
        <dbReference type="EMBL" id="PJB15468.1"/>
    </source>
</evidence>
<sequence length="292" mass="32982">MSNGLGRGLSSLIPQKVKKVATSSGEAVVDIASNNDRGKILDIALEKIKVNPLQPRRNFAEKEMQELVDSIKKYGIIQPLIVTEKDGGYYELIVGERRLRAAKLLNLASVPALVRMAREQEKLEMALIENLQREDLNPIEMALAYRKLVDEFNLTQEEVSLQVGKSRSSVANILRLLNLPEEIQEALMEGKISEGHAKLLSGLEGETKQFTLFRRIIHNGLTTEKTIKELRRMGGTKQARIKINYADKDKEFAFREFFGTKAEVKRKGKGGLVIINFYSDEELNEMVAKIRK</sequence>
<dbReference type="InterPro" id="IPR036086">
    <property type="entry name" value="ParB/Sulfiredoxin_sf"/>
</dbReference>
<keyword evidence="2" id="KW-0159">Chromosome partition</keyword>
<dbReference type="InterPro" id="IPR050336">
    <property type="entry name" value="Chromosome_partition/occlusion"/>
</dbReference>
<dbReference type="GO" id="GO:0003677">
    <property type="term" value="F:DNA binding"/>
    <property type="evidence" value="ECO:0007669"/>
    <property type="project" value="UniProtKB-KW"/>
</dbReference>
<evidence type="ECO:0000256" key="3">
    <source>
        <dbReference type="ARBA" id="ARBA00023125"/>
    </source>
</evidence>
<proteinExistence type="inferred from homology"/>
<evidence type="ECO:0000256" key="2">
    <source>
        <dbReference type="ARBA" id="ARBA00022829"/>
    </source>
</evidence>
<organism evidence="5 6">
    <name type="scientific">Candidatus Falkowbacteria bacterium CG_4_9_14_3_um_filter_38_19</name>
    <dbReference type="NCBI Taxonomy" id="1974559"/>
    <lineage>
        <taxon>Bacteria</taxon>
        <taxon>Candidatus Falkowiibacteriota</taxon>
    </lineage>
</organism>
<protein>
    <recommendedName>
        <fullName evidence="4">ParB-like N-terminal domain-containing protein</fullName>
    </recommendedName>
</protein>
<gene>
    <name evidence="5" type="ORF">CO116_03650</name>
</gene>
<dbReference type="Gene3D" id="1.10.10.2830">
    <property type="match status" value="1"/>
</dbReference>
<dbReference type="AlphaFoldDB" id="A0A2M8ACX4"/>
<dbReference type="Pfam" id="PF17762">
    <property type="entry name" value="HTH_ParB"/>
    <property type="match status" value="1"/>
</dbReference>
<dbReference type="Proteomes" id="UP000230611">
    <property type="component" value="Unassembled WGS sequence"/>
</dbReference>
<dbReference type="GO" id="GO:0007059">
    <property type="term" value="P:chromosome segregation"/>
    <property type="evidence" value="ECO:0007669"/>
    <property type="project" value="UniProtKB-KW"/>
</dbReference>